<dbReference type="Proteomes" id="UP000019140">
    <property type="component" value="Unassembled WGS sequence"/>
</dbReference>
<dbReference type="Gene3D" id="3.40.50.720">
    <property type="entry name" value="NAD(P)-binding Rossmann-like Domain"/>
    <property type="match status" value="1"/>
</dbReference>
<gene>
    <name evidence="8" type="ORF">ETSY2_29725</name>
</gene>
<comment type="similarity">
    <text evidence="2">Belongs to the zinc-containing alcohol dehydrogenase family.</text>
</comment>
<evidence type="ECO:0000313" key="8">
    <source>
        <dbReference type="EMBL" id="ETX04262.1"/>
    </source>
</evidence>
<dbReference type="InterPro" id="IPR036291">
    <property type="entry name" value="NAD(P)-bd_dom_sf"/>
</dbReference>
<organism evidence="8 9">
    <name type="scientific">Candidatus Entotheonella gemina</name>
    <dbReference type="NCBI Taxonomy" id="1429439"/>
    <lineage>
        <taxon>Bacteria</taxon>
        <taxon>Pseudomonadati</taxon>
        <taxon>Nitrospinota/Tectimicrobiota group</taxon>
        <taxon>Candidatus Tectimicrobiota</taxon>
        <taxon>Candidatus Entotheonellia</taxon>
        <taxon>Candidatus Entotheonellales</taxon>
        <taxon>Candidatus Entotheonellaceae</taxon>
        <taxon>Candidatus Entotheonella</taxon>
    </lineage>
</organism>
<dbReference type="InterPro" id="IPR011032">
    <property type="entry name" value="GroES-like_sf"/>
</dbReference>
<evidence type="ECO:0000259" key="7">
    <source>
        <dbReference type="Pfam" id="PF08240"/>
    </source>
</evidence>
<dbReference type="Gene3D" id="3.90.180.10">
    <property type="entry name" value="Medium-chain alcohol dehydrogenases, catalytic domain"/>
    <property type="match status" value="1"/>
</dbReference>
<dbReference type="PANTHER" id="PTHR43350">
    <property type="entry name" value="NAD-DEPENDENT ALCOHOL DEHYDROGENASE"/>
    <property type="match status" value="1"/>
</dbReference>
<dbReference type="AlphaFoldDB" id="W4M3N8"/>
<evidence type="ECO:0000256" key="2">
    <source>
        <dbReference type="ARBA" id="ARBA00008072"/>
    </source>
</evidence>
<dbReference type="Pfam" id="PF08240">
    <property type="entry name" value="ADH_N"/>
    <property type="match status" value="1"/>
</dbReference>
<dbReference type="InterPro" id="IPR013149">
    <property type="entry name" value="ADH-like_C"/>
</dbReference>
<evidence type="ECO:0000256" key="5">
    <source>
        <dbReference type="ARBA" id="ARBA00023002"/>
    </source>
</evidence>
<feature type="domain" description="Alcohol dehydrogenase-like N-terminal" evidence="7">
    <location>
        <begin position="24"/>
        <end position="126"/>
    </location>
</feature>
<comment type="cofactor">
    <cofactor evidence="1">
        <name>Zn(2+)</name>
        <dbReference type="ChEBI" id="CHEBI:29105"/>
    </cofactor>
</comment>
<protein>
    <recommendedName>
        <fullName evidence="10">Alcohol dehydrogenase</fullName>
    </recommendedName>
</protein>
<dbReference type="EMBL" id="AZHX01001259">
    <property type="protein sequence ID" value="ETX04262.1"/>
    <property type="molecule type" value="Genomic_DNA"/>
</dbReference>
<dbReference type="PANTHER" id="PTHR43350:SF2">
    <property type="entry name" value="GROES-LIKE ZINC-BINDING ALCOHOL DEHYDROGENASE FAMILY PROTEIN"/>
    <property type="match status" value="1"/>
</dbReference>
<dbReference type="SUPFAM" id="SSF51735">
    <property type="entry name" value="NAD(P)-binding Rossmann-fold domains"/>
    <property type="match status" value="1"/>
</dbReference>
<name>W4M3N8_9BACT</name>
<dbReference type="InterPro" id="IPR013154">
    <property type="entry name" value="ADH-like_N"/>
</dbReference>
<dbReference type="Pfam" id="PF00107">
    <property type="entry name" value="ADH_zinc_N"/>
    <property type="match status" value="1"/>
</dbReference>
<dbReference type="SUPFAM" id="SSF50129">
    <property type="entry name" value="GroES-like"/>
    <property type="match status" value="1"/>
</dbReference>
<reference evidence="8 9" key="1">
    <citation type="journal article" date="2014" name="Nature">
        <title>An environmental bacterial taxon with a large and distinct metabolic repertoire.</title>
        <authorList>
            <person name="Wilson M.C."/>
            <person name="Mori T."/>
            <person name="Ruckert C."/>
            <person name="Uria A.R."/>
            <person name="Helf M.J."/>
            <person name="Takada K."/>
            <person name="Gernert C."/>
            <person name="Steffens U.A."/>
            <person name="Heycke N."/>
            <person name="Schmitt S."/>
            <person name="Rinke C."/>
            <person name="Helfrich E.J."/>
            <person name="Brachmann A.O."/>
            <person name="Gurgui C."/>
            <person name="Wakimoto T."/>
            <person name="Kracht M."/>
            <person name="Crusemann M."/>
            <person name="Hentschel U."/>
            <person name="Abe I."/>
            <person name="Matsunaga S."/>
            <person name="Kalinowski J."/>
            <person name="Takeyama H."/>
            <person name="Piel J."/>
        </authorList>
    </citation>
    <scope>NUCLEOTIDE SEQUENCE [LARGE SCALE GENOMIC DNA]</scope>
    <source>
        <strain evidence="9">TSY2</strain>
    </source>
</reference>
<evidence type="ECO:0000256" key="1">
    <source>
        <dbReference type="ARBA" id="ARBA00001947"/>
    </source>
</evidence>
<evidence type="ECO:0000259" key="6">
    <source>
        <dbReference type="Pfam" id="PF00107"/>
    </source>
</evidence>
<dbReference type="GO" id="GO:0046872">
    <property type="term" value="F:metal ion binding"/>
    <property type="evidence" value="ECO:0007669"/>
    <property type="project" value="UniProtKB-KW"/>
</dbReference>
<sequence>MQAAYWNGQRLAFDPAYPAPQADEKTALVRVSLAGICSTDLQIFQGYMGFTGVPGHEFVGEVIEGPTALLGQRVVGEINFACGQCPTCAKGLGRHCPTRRVMGILQADGTFAEYVAVPAANLHPVPAQVADEAAVFTEPLAAAFEILEQIHLQPTDDVVVFGDGKLGLLCAQVLHLTGARVHLVGRHGHKLELLRPHGIRTVLLPDHPPGQADVVVEATGSAEGLQRAMETVRPRGTLVLKSTVAAEHHLSLAPLVINEVTVIGSRCGRFPPALQALSHNRVSVTPLIEHVYSLTAAGDAAAHASRRGALKVLLCP</sequence>
<evidence type="ECO:0008006" key="10">
    <source>
        <dbReference type="Google" id="ProtNLM"/>
    </source>
</evidence>
<evidence type="ECO:0000256" key="4">
    <source>
        <dbReference type="ARBA" id="ARBA00022833"/>
    </source>
</evidence>
<dbReference type="GO" id="GO:0016491">
    <property type="term" value="F:oxidoreductase activity"/>
    <property type="evidence" value="ECO:0007669"/>
    <property type="project" value="UniProtKB-KW"/>
</dbReference>
<evidence type="ECO:0000313" key="9">
    <source>
        <dbReference type="Proteomes" id="UP000019140"/>
    </source>
</evidence>
<evidence type="ECO:0000256" key="3">
    <source>
        <dbReference type="ARBA" id="ARBA00022723"/>
    </source>
</evidence>
<comment type="caution">
    <text evidence="8">The sequence shown here is derived from an EMBL/GenBank/DDBJ whole genome shotgun (WGS) entry which is preliminary data.</text>
</comment>
<keyword evidence="4" id="KW-0862">Zinc</keyword>
<keyword evidence="5" id="KW-0560">Oxidoreductase</keyword>
<dbReference type="HOGENOM" id="CLU_026673_11_0_7"/>
<dbReference type="CDD" id="cd08242">
    <property type="entry name" value="MDR_like"/>
    <property type="match status" value="1"/>
</dbReference>
<keyword evidence="9" id="KW-1185">Reference proteome</keyword>
<feature type="domain" description="Alcohol dehydrogenase-like C-terminal" evidence="6">
    <location>
        <begin position="166"/>
        <end position="275"/>
    </location>
</feature>
<accession>W4M3N8</accession>
<proteinExistence type="inferred from homology"/>
<keyword evidence="3" id="KW-0479">Metal-binding</keyword>